<evidence type="ECO:0000256" key="3">
    <source>
        <dbReference type="ARBA" id="ARBA00022679"/>
    </source>
</evidence>
<sequence length="2151" mass="245262">MQSLTQLTVHIQGLEPGTVNAQDCAKLLDDLYMCRHNVIDDRVKQQWSDNLVETKISDVLLRAGIPPRFIDRLSPKVIPGYVSGKTYKKFFRMTPDNFKLDGDLISFVEITVVTDVNRGTRDKIDKYMPGFDYLNMELKQAFTTGELERLWNIKFRVIASTIDGANLTSQWPEGDTRGLTASMREIRDLMAYVREHLIRPEERAALEHALTLKFNITTKYRQPAELKDYGNTYHFDANIQDLVEYLKTWINFNSNFTFEEVKPTIVAAAFTQGELEQSRLYNPGKPKNYLLVQASVTKPYIPSTILTARIQTLCMARVLANIDQDIIAQRLIQNLCVTYLNLTDEEINAYYSPTHDFKPTANVPQPGCVNINVGTIDPESRLLLEHVTKSKEPLSIPQGRIKLLESLQIVDGLSIKSALINVEMILSQLEMPLGRANETSTIHCGKRTYVDKVLGNFLESELEKFFLKAVNGTCAWHVAHLLRDITEALIAHSGLKRSKYFSFQGFGEGDTFLIIFPAKSLETAASAVKFCVINKKGHGLIDRDHVLFVTEIDGDTYIASKVMTLDLTRLMALNNAFEKTLLATATWFQEYVEDQNQFPSKRDLISIFSFHLLLSCSQKMKVCALFDNLRYLIPSCTAQYSGYQSLIKSFCERMWKTNLELYIYRMAKQVLIACSQTNRQHLFSKVKIHGITIDYSTVGASGNYKSIISNAHYKHYKALISEATTCFFLFEKGLHGVMPEEAKIHTETVEWMAKFVEKEERYTALKVESGFFLNEGKIPVEQQLFCVDVVVLAATELNKALETKGSQLQSNLNSKPWQKGYFSQTRNISLKGMSGPIQEDFHLKSSVTLIEAIRYLSTHQDNPTVFELYDQLRFEAPKARIVRKYQRTEADRGFFIVDLPTRVKLEIIEDYYDAIASCIPEEYISYGGEKKVQEIQRTLERALRWASGKSTLTTASGIEIVFKRKLMYVSADSTKWSPGDNSAKFRWFTSVLNDGLDETKLKHCVIDALTGIYETDFFMSRKLKAYITSMEVLNWNVETFLANFFENEATSLKVRGNWLQGNLNKCSSTFAVAISLLFKKCWQLLFPELDSFFEFAHHSDDALFVYGYLEPVENIDAWYEYNAFKIQSGSEHWHLIVSDTWKGMFKVHEHLFLMGSIKISPKKTTVSPTNAEFISTFFEGCAVSIPYSKILLGTLSDLPGLGYFDDLAAGQSRCVKALDTGCSPQVAQLALGVATSKIERLYGVAPGMSNDPCYYMPLQRNEIPVPLGGSGSASVLELATAGVGMSDKSLLSLALDLRGSGVESKMKKGQYILGLFKFLMNLSEETFDHEQLGEFSFMGKVQWKLFVPKDDVEFSDFISSHLVRQWAADHPAYEFIIPRDRNNLLFYLVKRLQTPSIMIALVKQSALQLRYRMFAKQHMEVCKYGEQWARFSIVLAAADIFAENYTASPQDVDLFRTLTKFTFSKELAWKDFLNNLDCTVVNWKRARQVKSAKTFIIREKEQAVQNQISVIIARKIAKTPEEISDVVDLARVPEALSNDIRVLTSSVYRELGLSADDTRIMLRIAPLLYKSARNRVVLVPANCEATAESICLTWVKEMSFIKTLKVQPKKSVLPSSSIFTRQYSVEPKIEIHAMRLCCEFWRWCKVNDVKVTEWFPSLFYEGKTFTTWISLFHEKGLPKIDPESQCGALMMYDLKGSLNELKNLANRKAFSGKSYDAYCRQIYNPLTDQYEGDLRVTLNFGIDCAALEIFWDDRTYTLETSITERQVLNVMMGEVSNELIRCGMRFVTTQSSGSGSFVLFKTERGFQWGKPRGPCVIFHNVFRKPSLRRDLLQIKDFKITILENGFRALCQADAESPRVHLAHIMHSLKDIRYQSVQAVGSVYYKGLYLNPLITAGHLESFLKALPATIPPSAYKLILSKAQISVDLFMFNEILHYINPLNTLNLQGLERAEGYSTISNTSGIATQMTLEFDVEDPDENEDDVFCLDDLDFEQIDFDEDVKHFLSSESAYADELTIMVEQAETSKFRGLTKLNDPLTLIKSWVSRSYFVDKKLKGTHIMLVCRYLSKHFQFGLNPVKDLDPYDLTELEAVVKGWGELLHGEIEKYDEKAKEELGKFGYQIDEMEPDNLFNWKFAHLVFKRLFKADSVSSFY</sequence>
<dbReference type="InterPro" id="IPR007322">
    <property type="entry name" value="RNA_pol_bunyavir"/>
</dbReference>
<dbReference type="GO" id="GO:0006351">
    <property type="term" value="P:DNA-templated transcription"/>
    <property type="evidence" value="ECO:0007669"/>
    <property type="project" value="InterPro"/>
</dbReference>
<evidence type="ECO:0000256" key="2">
    <source>
        <dbReference type="ARBA" id="ARBA00018602"/>
    </source>
</evidence>
<evidence type="ECO:0000256" key="5">
    <source>
        <dbReference type="ARBA" id="ARBA00030436"/>
    </source>
</evidence>
<accession>A0A2P1GNU6</accession>
<dbReference type="RefSeq" id="YP_010085031.1">
    <property type="nucleotide sequence ID" value="NC_055170.1"/>
</dbReference>
<reference evidence="8 9" key="1">
    <citation type="journal article" date="2018" name="Nature">
        <title>The evolutionary history of vertebrate RNA viruses.</title>
        <authorList>
            <person name="Shi M."/>
            <person name="Lin X.D."/>
            <person name="Chen X."/>
            <person name="Tian J.H."/>
            <person name="Chen L.J."/>
            <person name="Li K."/>
            <person name="Wang W."/>
            <person name="Eden J.S."/>
            <person name="Shen J.J."/>
            <person name="Liu L."/>
            <person name="Holmes E.C."/>
            <person name="Zhang Y.Z."/>
        </authorList>
    </citation>
    <scope>NUCLEOTIDE SEQUENCE [LARGE SCALE GENOMIC DNA]</scope>
    <source>
        <strain evidence="8 9">LPXYF84819</strain>
    </source>
</reference>
<dbReference type="InterPro" id="IPR024378">
    <property type="entry name" value="RNA-dir_pol_N_hantavirus"/>
</dbReference>
<dbReference type="Pfam" id="PF04196">
    <property type="entry name" value="Bunya_RdRp"/>
    <property type="match status" value="1"/>
</dbReference>
<evidence type="ECO:0000256" key="6">
    <source>
        <dbReference type="ARBA" id="ARBA00031012"/>
    </source>
</evidence>
<dbReference type="EC" id="2.7.7.48" evidence="1"/>
<dbReference type="InterPro" id="IPR054155">
    <property type="entry name" value="CapSnatchArena_N"/>
</dbReference>
<keyword evidence="9" id="KW-1185">Reference proteome</keyword>
<evidence type="ECO:0000313" key="8">
    <source>
        <dbReference type="EMBL" id="AVM87653.1"/>
    </source>
</evidence>
<evidence type="ECO:0000259" key="7">
    <source>
        <dbReference type="PROSITE" id="PS50525"/>
    </source>
</evidence>
<dbReference type="Proteomes" id="UP000297044">
    <property type="component" value="Genome"/>
</dbReference>
<evidence type="ECO:0000256" key="4">
    <source>
        <dbReference type="ARBA" id="ARBA00030285"/>
    </source>
</evidence>
<dbReference type="EMBL" id="MG599940">
    <property type="protein sequence ID" value="AVM87653.1"/>
    <property type="molecule type" value="Viral_cRNA"/>
</dbReference>
<protein>
    <recommendedName>
        <fullName evidence="2">RNA-directed RNA polymerase L</fullName>
        <ecNumber evidence="1">2.7.7.48</ecNumber>
    </recommendedName>
    <alternativeName>
        <fullName evidence="4">Large structural protein</fullName>
    </alternativeName>
    <alternativeName>
        <fullName evidence="6">Replicase</fullName>
    </alternativeName>
    <alternativeName>
        <fullName evidence="5">Transcriptase</fullName>
    </alternativeName>
</protein>
<name>A0A2P1GNU6_9VIRU</name>
<evidence type="ECO:0000256" key="1">
    <source>
        <dbReference type="ARBA" id="ARBA00012494"/>
    </source>
</evidence>
<evidence type="ECO:0000313" key="9">
    <source>
        <dbReference type="Proteomes" id="UP000297044"/>
    </source>
</evidence>
<proteinExistence type="predicted"/>
<dbReference type="KEGG" id="vg:65100056"/>
<keyword evidence="3" id="KW-0808">Transferase</keyword>
<organism evidence="8 9">
    <name type="scientific">Hainan oriental leaf-toed gecko hantavirus</name>
    <dbReference type="NCBI Taxonomy" id="2116437"/>
    <lineage>
        <taxon>Viruses</taxon>
        <taxon>Riboviria</taxon>
        <taxon>Orthornavirae</taxon>
        <taxon>Negarnaviricota</taxon>
        <taxon>Polyploviricotina</taxon>
        <taxon>Bunyaviricetes</taxon>
        <taxon>Elliovirales</taxon>
        <taxon>Hantaviridae</taxon>
        <taxon>Repantavirinae</taxon>
        <taxon>Reptillovirus</taxon>
        <taxon>Reptillovirus hemidactyli</taxon>
    </lineage>
</organism>
<dbReference type="GO" id="GO:0039694">
    <property type="term" value="P:viral RNA genome replication"/>
    <property type="evidence" value="ECO:0007669"/>
    <property type="project" value="InterPro"/>
</dbReference>
<dbReference type="Pfam" id="PF12426">
    <property type="entry name" value="DUF3674"/>
    <property type="match status" value="1"/>
</dbReference>
<dbReference type="PROSITE" id="PS50525">
    <property type="entry name" value="RDRP_SSRNA_NEG_SEG"/>
    <property type="match status" value="1"/>
</dbReference>
<dbReference type="GeneID" id="65100056"/>
<dbReference type="InterPro" id="IPR007099">
    <property type="entry name" value="RNA-dir_pol_NSvirus"/>
</dbReference>
<dbReference type="Pfam" id="PF21991">
    <property type="entry name" value="capSnatchArena"/>
    <property type="match status" value="1"/>
</dbReference>
<feature type="domain" description="RdRp catalytic" evidence="7">
    <location>
        <begin position="956"/>
        <end position="1144"/>
    </location>
</feature>
<dbReference type="GO" id="GO:0003968">
    <property type="term" value="F:RNA-directed RNA polymerase activity"/>
    <property type="evidence" value="ECO:0007669"/>
    <property type="project" value="UniProtKB-EC"/>
</dbReference>